<organism evidence="3 4">
    <name type="scientific">Sphingobium xenophagum</name>
    <dbReference type="NCBI Taxonomy" id="121428"/>
    <lineage>
        <taxon>Bacteria</taxon>
        <taxon>Pseudomonadati</taxon>
        <taxon>Pseudomonadota</taxon>
        <taxon>Alphaproteobacteria</taxon>
        <taxon>Sphingomonadales</taxon>
        <taxon>Sphingomonadaceae</taxon>
        <taxon>Sphingobium</taxon>
    </lineage>
</organism>
<dbReference type="Pfam" id="PF02469">
    <property type="entry name" value="Fasciclin"/>
    <property type="match status" value="1"/>
</dbReference>
<dbReference type="FunFam" id="2.30.180.10:FF:000019">
    <property type="entry name" value="Cell surface lipoprotein"/>
    <property type="match status" value="1"/>
</dbReference>
<keyword evidence="1" id="KW-0732">Signal</keyword>
<dbReference type="InterPro" id="IPR000782">
    <property type="entry name" value="FAS1_domain"/>
</dbReference>
<reference evidence="3 4" key="1">
    <citation type="submission" date="2014-12" db="EMBL/GenBank/DDBJ databases">
        <title>Whole genome sequencing of Sphingobium xenophagum OW59.</title>
        <authorList>
            <person name="Ohta Y."/>
            <person name="Nishi S."/>
            <person name="Hatada Y."/>
        </authorList>
    </citation>
    <scope>NUCLEOTIDE SEQUENCE [LARGE SCALE GENOMIC DNA]</scope>
    <source>
        <strain evidence="3 4">OW59</strain>
    </source>
</reference>
<dbReference type="InterPro" id="IPR036378">
    <property type="entry name" value="FAS1_dom_sf"/>
</dbReference>
<feature type="domain" description="FAS1" evidence="2">
    <location>
        <begin position="41"/>
        <end position="185"/>
    </location>
</feature>
<dbReference type="GO" id="GO:0005615">
    <property type="term" value="C:extracellular space"/>
    <property type="evidence" value="ECO:0007669"/>
    <property type="project" value="TreeGrafter"/>
</dbReference>
<keyword evidence="4" id="KW-1185">Reference proteome</keyword>
<protein>
    <recommendedName>
        <fullName evidence="2">FAS1 domain-containing protein</fullName>
    </recommendedName>
</protein>
<dbReference type="Gene3D" id="2.30.180.10">
    <property type="entry name" value="FAS1 domain"/>
    <property type="match status" value="1"/>
</dbReference>
<dbReference type="PANTHER" id="PTHR10900">
    <property type="entry name" value="PERIOSTIN-RELATED"/>
    <property type="match status" value="1"/>
</dbReference>
<dbReference type="InterPro" id="IPR050904">
    <property type="entry name" value="Adhesion/Biosynth-related"/>
</dbReference>
<gene>
    <name evidence="3" type="ORF">MBESOW_P2422</name>
</gene>
<name>A0A401J3D6_SPHXE</name>
<evidence type="ECO:0000259" key="2">
    <source>
        <dbReference type="PROSITE" id="PS50213"/>
    </source>
</evidence>
<dbReference type="SMART" id="SM00554">
    <property type="entry name" value="FAS1"/>
    <property type="match status" value="1"/>
</dbReference>
<comment type="caution">
    <text evidence="3">The sequence shown here is derived from an EMBL/GenBank/DDBJ whole genome shotgun (WGS) entry which is preliminary data.</text>
</comment>
<accession>A0A401J3D6</accession>
<dbReference type="PANTHER" id="PTHR10900:SF77">
    <property type="entry name" value="FI19380P1"/>
    <property type="match status" value="1"/>
</dbReference>
<dbReference type="STRING" id="1192759.GCA_000277525_03669"/>
<evidence type="ECO:0000313" key="3">
    <source>
        <dbReference type="EMBL" id="GBH31161.1"/>
    </source>
</evidence>
<dbReference type="RefSeq" id="WP_026002637.1">
    <property type="nucleotide sequence ID" value="NZ_BBQY01000014.1"/>
</dbReference>
<evidence type="ECO:0000313" key="4">
    <source>
        <dbReference type="Proteomes" id="UP000290975"/>
    </source>
</evidence>
<dbReference type="SUPFAM" id="SSF82153">
    <property type="entry name" value="FAS1 domain"/>
    <property type="match status" value="1"/>
</dbReference>
<feature type="signal peptide" evidence="1">
    <location>
        <begin position="1"/>
        <end position="25"/>
    </location>
</feature>
<dbReference type="PROSITE" id="PS50213">
    <property type="entry name" value="FAS1"/>
    <property type="match status" value="1"/>
</dbReference>
<evidence type="ECO:0000256" key="1">
    <source>
        <dbReference type="SAM" id="SignalP"/>
    </source>
</evidence>
<dbReference type="EMBL" id="BBQY01000014">
    <property type="protein sequence ID" value="GBH31161.1"/>
    <property type="molecule type" value="Genomic_DNA"/>
</dbReference>
<dbReference type="AlphaFoldDB" id="A0A401J3D6"/>
<dbReference type="Proteomes" id="UP000290975">
    <property type="component" value="Unassembled WGS sequence"/>
</dbReference>
<feature type="chain" id="PRO_5019574322" description="FAS1 domain-containing protein" evidence="1">
    <location>
        <begin position="26"/>
        <end position="187"/>
    </location>
</feature>
<sequence>MKFSPMTIALASVILTASGGGIAQAQMAKNPMVGGAAMYPTKDIVDNAVNSKDHTTLVAAVKAAGLVDTLKSAGPFTVFAPTNAAFAKLPAGTVDTLLKPENKATLTGILTYHVVPGKMNAKDIAAKAAANGGKAVLTTAQGEPLTVWQKGKDWYVTDAKGGSAKITIADVNQSNGVIHVIDTVLMP</sequence>
<proteinExistence type="predicted"/>